<comment type="similarity">
    <text evidence="1">Belongs to the ROK (NagC/XylR) family.</text>
</comment>
<evidence type="ECO:0000256" key="4">
    <source>
        <dbReference type="ARBA" id="ARBA00022679"/>
    </source>
</evidence>
<dbReference type="AlphaFoldDB" id="A0A8I0AGX3"/>
<dbReference type="GO" id="GO:0004340">
    <property type="term" value="F:glucokinase activity"/>
    <property type="evidence" value="ECO:0007669"/>
    <property type="project" value="UniProtKB-EC"/>
</dbReference>
<dbReference type="InterPro" id="IPR043129">
    <property type="entry name" value="ATPase_NBD"/>
</dbReference>
<dbReference type="PROSITE" id="PS01125">
    <property type="entry name" value="ROK"/>
    <property type="match status" value="1"/>
</dbReference>
<organism evidence="9 10">
    <name type="scientific">Blautia segnis</name>
    <dbReference type="NCBI Taxonomy" id="2763030"/>
    <lineage>
        <taxon>Bacteria</taxon>
        <taxon>Bacillati</taxon>
        <taxon>Bacillota</taxon>
        <taxon>Clostridia</taxon>
        <taxon>Lachnospirales</taxon>
        <taxon>Lachnospiraceae</taxon>
        <taxon>Blautia</taxon>
    </lineage>
</organism>
<dbReference type="InterPro" id="IPR049874">
    <property type="entry name" value="ROK_cs"/>
</dbReference>
<dbReference type="PANTHER" id="PTHR18964:SF149">
    <property type="entry name" value="BIFUNCTIONAL UDP-N-ACETYLGLUCOSAMINE 2-EPIMERASE_N-ACETYLMANNOSAMINE KINASE"/>
    <property type="match status" value="1"/>
</dbReference>
<dbReference type="EC" id="2.7.1.2" evidence="2"/>
<evidence type="ECO:0000256" key="3">
    <source>
        <dbReference type="ARBA" id="ARBA00014701"/>
    </source>
</evidence>
<dbReference type="Proteomes" id="UP000652847">
    <property type="component" value="Unassembled WGS sequence"/>
</dbReference>
<keyword evidence="6 9" id="KW-0418">Kinase</keyword>
<accession>A0A8I0AGX3</accession>
<gene>
    <name evidence="9" type="ORF">H8S54_05035</name>
</gene>
<dbReference type="GO" id="GO:0006096">
    <property type="term" value="P:glycolytic process"/>
    <property type="evidence" value="ECO:0007669"/>
    <property type="project" value="InterPro"/>
</dbReference>
<evidence type="ECO:0000313" key="10">
    <source>
        <dbReference type="Proteomes" id="UP000652847"/>
    </source>
</evidence>
<dbReference type="EMBL" id="JACOOT010000010">
    <property type="protein sequence ID" value="MBC5650490.1"/>
    <property type="molecule type" value="Genomic_DNA"/>
</dbReference>
<keyword evidence="7" id="KW-0067">ATP-binding</keyword>
<sequence length="313" mass="32620">MGMYCFGIDVGGTSVKCGLFLTNGTLVEQWEIPTRLENNGSSILPDVADTIKVKLDERGITKDNVDGVGIGIPGPVNENGEVPMAVNLHWGFKAVASELSALTGLPAKAANDANIAALGEAWKGAAEGSKNVIMVTLGTGVGGGIIIDSKIIAGHHGAGGEIGHACVNHNEVRPCNCGNHGCLEQYASATGIVRVANDILEESQEDSKMRHVEKLSAKNVLDFYKEGDALAVKTMEKVGDILGSTLAMFACVTDPEAIVIGGGVSKAGKALTDCIQKYYQKYAFPSCKSTPIILASLGNDAGIYGAARMVIKD</sequence>
<dbReference type="RefSeq" id="WP_186901041.1">
    <property type="nucleotide sequence ID" value="NZ_JACOOT010000010.1"/>
</dbReference>
<evidence type="ECO:0000256" key="7">
    <source>
        <dbReference type="ARBA" id="ARBA00022840"/>
    </source>
</evidence>
<dbReference type="InterPro" id="IPR004654">
    <property type="entry name" value="ROK_glcA"/>
</dbReference>
<comment type="caution">
    <text evidence="9">The sequence shown here is derived from an EMBL/GenBank/DDBJ whole genome shotgun (WGS) entry which is preliminary data.</text>
</comment>
<protein>
    <recommendedName>
        <fullName evidence="3">Glucokinase</fullName>
        <ecNumber evidence="2">2.7.1.2</ecNumber>
    </recommendedName>
    <alternativeName>
        <fullName evidence="8">Glucose kinase</fullName>
    </alternativeName>
</protein>
<reference evidence="9 10" key="1">
    <citation type="submission" date="2020-08" db="EMBL/GenBank/DDBJ databases">
        <title>Genome public.</title>
        <authorList>
            <person name="Liu C."/>
            <person name="Sun Q."/>
        </authorList>
    </citation>
    <scope>NUCLEOTIDE SEQUENCE [LARGE SCALE GENOMIC DNA]</scope>
    <source>
        <strain evidence="9 10">BX17</strain>
    </source>
</reference>
<dbReference type="PANTHER" id="PTHR18964">
    <property type="entry name" value="ROK (REPRESSOR, ORF, KINASE) FAMILY"/>
    <property type="match status" value="1"/>
</dbReference>
<proteinExistence type="inferred from homology"/>
<evidence type="ECO:0000256" key="8">
    <source>
        <dbReference type="ARBA" id="ARBA00032386"/>
    </source>
</evidence>
<dbReference type="GO" id="GO:0005524">
    <property type="term" value="F:ATP binding"/>
    <property type="evidence" value="ECO:0007669"/>
    <property type="project" value="UniProtKB-KW"/>
</dbReference>
<keyword evidence="4 9" id="KW-0808">Transferase</keyword>
<evidence type="ECO:0000313" key="9">
    <source>
        <dbReference type="EMBL" id="MBC5650490.1"/>
    </source>
</evidence>
<dbReference type="SUPFAM" id="SSF53067">
    <property type="entry name" value="Actin-like ATPase domain"/>
    <property type="match status" value="1"/>
</dbReference>
<evidence type="ECO:0000256" key="2">
    <source>
        <dbReference type="ARBA" id="ARBA00012323"/>
    </source>
</evidence>
<dbReference type="NCBIfam" id="TIGR00744">
    <property type="entry name" value="ROK_glcA_fam"/>
    <property type="match status" value="1"/>
</dbReference>
<keyword evidence="5" id="KW-0547">Nucleotide-binding</keyword>
<evidence type="ECO:0000256" key="5">
    <source>
        <dbReference type="ARBA" id="ARBA00022741"/>
    </source>
</evidence>
<evidence type="ECO:0000256" key="1">
    <source>
        <dbReference type="ARBA" id="ARBA00006479"/>
    </source>
</evidence>
<dbReference type="InterPro" id="IPR000600">
    <property type="entry name" value="ROK"/>
</dbReference>
<dbReference type="Pfam" id="PF00480">
    <property type="entry name" value="ROK"/>
    <property type="match status" value="1"/>
</dbReference>
<name>A0A8I0AGX3_9FIRM</name>
<evidence type="ECO:0000256" key="6">
    <source>
        <dbReference type="ARBA" id="ARBA00022777"/>
    </source>
</evidence>
<dbReference type="GO" id="GO:0005737">
    <property type="term" value="C:cytoplasm"/>
    <property type="evidence" value="ECO:0007669"/>
    <property type="project" value="InterPro"/>
</dbReference>
<keyword evidence="10" id="KW-1185">Reference proteome</keyword>
<dbReference type="Gene3D" id="3.30.420.40">
    <property type="match status" value="2"/>
</dbReference>